<reference evidence="2 3" key="1">
    <citation type="submission" date="2018-08" db="EMBL/GenBank/DDBJ databases">
        <title>A genome reference for cultivated species of the human gut microbiota.</title>
        <authorList>
            <person name="Zou Y."/>
            <person name="Xue W."/>
            <person name="Luo G."/>
        </authorList>
    </citation>
    <scope>NUCLEOTIDE SEQUENCE [LARGE SCALE GENOMIC DNA]</scope>
    <source>
        <strain evidence="2 3">AF14-32</strain>
    </source>
</reference>
<dbReference type="AlphaFoldDB" id="A0A412Y1F2"/>
<dbReference type="InterPro" id="IPR012547">
    <property type="entry name" value="PDDEXK_9"/>
</dbReference>
<evidence type="ECO:0000259" key="1">
    <source>
        <dbReference type="Pfam" id="PF09820"/>
    </source>
</evidence>
<dbReference type="PANTHER" id="PTHR34825">
    <property type="entry name" value="CONSERVED PROTEIN, WITH A WEAK D-GALACTARATE DEHYDRATASE/ALTRONATE HYDROLASE DOMAIN"/>
    <property type="match status" value="1"/>
</dbReference>
<dbReference type="InterPro" id="IPR018631">
    <property type="entry name" value="AAA-ATPase-like_dom"/>
</dbReference>
<dbReference type="RefSeq" id="WP_118421982.1">
    <property type="nucleotide sequence ID" value="NZ_QRZF01000013.1"/>
</dbReference>
<protein>
    <recommendedName>
        <fullName evidence="1">AAA-ATPase-like domain-containing protein</fullName>
    </recommendedName>
</protein>
<dbReference type="EMBL" id="QRZF01000013">
    <property type="protein sequence ID" value="RGV50948.1"/>
    <property type="molecule type" value="Genomic_DNA"/>
</dbReference>
<proteinExistence type="predicted"/>
<name>A0A412Y1F2_9BACE</name>
<sequence length="591" mass="69072">MEQNSIKGIPYGLSDYESLTRDNCYYVDKTHFIPLIEQEARYLFLIRPRRFGKTLLINMLAAYYDINNADHFKELFGERWIYEHPTALRAKFMILRFNFSAVNSTPGRLEESFEEHCTGRLVEFADKYEHLFQPGFRQELMSRTTASTRLDYINSTASRLRLRIYLIIDEYDNFTNTILSTFGKDEYRKATHGEGFFRYFFNVLKFLTSGNGMALERMFITGVSPITLDDVTSGFNIGTNITTSPLFNALVGFTETELRTMLEYYRDRGALTMGVEEMIADMKPWYDNYHFSEECLNESMYNSDMTLYYMNSCLKLGKKPREMVDTNIRTDYNKLRHLIRIDHELDANFSVIREIVENGRTSGTISSAFSVEKMVDENNFKSLLYYFGLLSIRGVEEGETVLAIPNNTVREQFYNYLTEAYADEDIFSLNISTLGKLAKEMAYRADWQPLFTYIATELEKQSRIREFIDGEAHVKGFLLAYLNMTNFYQLMPEYELGKGYADFYFRPNPQISDIRYAYLMEVKYLKRDEPESRIATLKEEARTQLLKYASDEIVAQTIGGAQLKLITIVFRGWEIVGMEETDKLFNEKRDS</sequence>
<dbReference type="Proteomes" id="UP000283850">
    <property type="component" value="Unassembled WGS sequence"/>
</dbReference>
<comment type="caution">
    <text evidence="2">The sequence shown here is derived from an EMBL/GenBank/DDBJ whole genome shotgun (WGS) entry which is preliminary data.</text>
</comment>
<organism evidence="2 3">
    <name type="scientific">Bacteroides intestinalis</name>
    <dbReference type="NCBI Taxonomy" id="329854"/>
    <lineage>
        <taxon>Bacteria</taxon>
        <taxon>Pseudomonadati</taxon>
        <taxon>Bacteroidota</taxon>
        <taxon>Bacteroidia</taxon>
        <taxon>Bacteroidales</taxon>
        <taxon>Bacteroidaceae</taxon>
        <taxon>Bacteroides</taxon>
    </lineage>
</organism>
<gene>
    <name evidence="2" type="ORF">DWW10_17250</name>
</gene>
<dbReference type="PANTHER" id="PTHR34825:SF2">
    <property type="entry name" value="AAA-ATPASE-LIKE DOMAIN-CONTAINING PROTEIN"/>
    <property type="match status" value="1"/>
</dbReference>
<evidence type="ECO:0000313" key="2">
    <source>
        <dbReference type="EMBL" id="RGV50948.1"/>
    </source>
</evidence>
<dbReference type="Pfam" id="PF08011">
    <property type="entry name" value="PDDEXK_9"/>
    <property type="match status" value="1"/>
</dbReference>
<accession>A0A412Y1F2</accession>
<feature type="domain" description="AAA-ATPase-like" evidence="1">
    <location>
        <begin position="10"/>
        <end position="232"/>
    </location>
</feature>
<evidence type="ECO:0000313" key="3">
    <source>
        <dbReference type="Proteomes" id="UP000283850"/>
    </source>
</evidence>
<dbReference type="Pfam" id="PF09820">
    <property type="entry name" value="AAA-ATPase_like"/>
    <property type="match status" value="1"/>
</dbReference>